<name>A0A6I9QMV2_ELAGV</name>
<dbReference type="InterPro" id="IPR007770">
    <property type="entry name" value="DMP"/>
</dbReference>
<dbReference type="GeneID" id="105038102"/>
<evidence type="ECO:0000313" key="9">
    <source>
        <dbReference type="RefSeq" id="XP_010912092.1"/>
    </source>
</evidence>
<evidence type="ECO:0000256" key="6">
    <source>
        <dbReference type="SAM" id="MobiDB-lite"/>
    </source>
</evidence>
<dbReference type="Proteomes" id="UP000504607">
    <property type="component" value="Chromosome 2"/>
</dbReference>
<evidence type="ECO:0000256" key="7">
    <source>
        <dbReference type="SAM" id="Phobius"/>
    </source>
</evidence>
<dbReference type="FunCoup" id="A0A6I9QMV2">
    <property type="interactions" value="1243"/>
</dbReference>
<dbReference type="AlphaFoldDB" id="A0A6I9QMV2"/>
<protein>
    <submittedName>
        <fullName evidence="9">Protein DMP2</fullName>
    </submittedName>
</protein>
<evidence type="ECO:0000256" key="2">
    <source>
        <dbReference type="ARBA" id="ARBA00008707"/>
    </source>
</evidence>
<dbReference type="PANTHER" id="PTHR31621:SF66">
    <property type="entry name" value="PROTEIN DMP2"/>
    <property type="match status" value="1"/>
</dbReference>
<dbReference type="GO" id="GO:0010256">
    <property type="term" value="P:endomembrane system organization"/>
    <property type="evidence" value="ECO:0007669"/>
    <property type="project" value="TreeGrafter"/>
</dbReference>
<accession>A0A6I9QMV2</accession>
<proteinExistence type="inferred from homology"/>
<feature type="compositionally biased region" description="Polar residues" evidence="6">
    <location>
        <begin position="11"/>
        <end position="22"/>
    </location>
</feature>
<dbReference type="GO" id="GO:0016020">
    <property type="term" value="C:membrane"/>
    <property type="evidence" value="ECO:0007669"/>
    <property type="project" value="UniProtKB-SubCell"/>
</dbReference>
<evidence type="ECO:0000256" key="4">
    <source>
        <dbReference type="ARBA" id="ARBA00022989"/>
    </source>
</evidence>
<keyword evidence="4 7" id="KW-1133">Transmembrane helix</keyword>
<sequence length="203" mass="22258">MAGYYQKSSEKMNSASQSTRSNAETMGDRAFKGIADLIKLLPTGTVFLFQFLNPLLTNTGHCHTINKYLSGALLTICGFSCCFSSFTDSYIGGDGRVYYGVVTKDGLWSFSDPNASSKDLSKYKLRFGDFVHAFLSLIVFAVIALLDDNTVSCFYPSFKFEEKTLLMVLPTVVGGLASFVFMVFPNNRHGIGYAPTGNTQNSD</sequence>
<evidence type="ECO:0000256" key="1">
    <source>
        <dbReference type="ARBA" id="ARBA00004141"/>
    </source>
</evidence>
<keyword evidence="8" id="KW-1185">Reference proteome</keyword>
<dbReference type="PANTHER" id="PTHR31621">
    <property type="entry name" value="PROTEIN DMP3"/>
    <property type="match status" value="1"/>
</dbReference>
<comment type="subcellular location">
    <subcellularLocation>
        <location evidence="1">Membrane</location>
        <topology evidence="1">Multi-pass membrane protein</topology>
    </subcellularLocation>
</comment>
<comment type="similarity">
    <text evidence="2">Belongs to the plant DMP1 protein family.</text>
</comment>
<feature type="transmembrane region" description="Helical" evidence="7">
    <location>
        <begin position="166"/>
        <end position="184"/>
    </location>
</feature>
<feature type="region of interest" description="Disordered" evidence="6">
    <location>
        <begin position="1"/>
        <end position="22"/>
    </location>
</feature>
<dbReference type="InParanoid" id="A0A6I9QMV2"/>
<feature type="transmembrane region" description="Helical" evidence="7">
    <location>
        <begin position="127"/>
        <end position="146"/>
    </location>
</feature>
<keyword evidence="5 7" id="KW-0472">Membrane</keyword>
<dbReference type="RefSeq" id="XP_010912092.1">
    <property type="nucleotide sequence ID" value="XM_010913790.3"/>
</dbReference>
<dbReference type="GO" id="GO:0005737">
    <property type="term" value="C:cytoplasm"/>
    <property type="evidence" value="ECO:0007669"/>
    <property type="project" value="UniProtKB-ARBA"/>
</dbReference>
<organism evidence="8 9">
    <name type="scientific">Elaeis guineensis var. tenera</name>
    <name type="common">Oil palm</name>
    <dbReference type="NCBI Taxonomy" id="51953"/>
    <lineage>
        <taxon>Eukaryota</taxon>
        <taxon>Viridiplantae</taxon>
        <taxon>Streptophyta</taxon>
        <taxon>Embryophyta</taxon>
        <taxon>Tracheophyta</taxon>
        <taxon>Spermatophyta</taxon>
        <taxon>Magnoliopsida</taxon>
        <taxon>Liliopsida</taxon>
        <taxon>Arecaceae</taxon>
        <taxon>Arecoideae</taxon>
        <taxon>Cocoseae</taxon>
        <taxon>Elaeidinae</taxon>
        <taxon>Elaeis</taxon>
    </lineage>
</organism>
<evidence type="ECO:0000256" key="3">
    <source>
        <dbReference type="ARBA" id="ARBA00022692"/>
    </source>
</evidence>
<reference evidence="9" key="1">
    <citation type="submission" date="2025-08" db="UniProtKB">
        <authorList>
            <consortium name="RefSeq"/>
        </authorList>
    </citation>
    <scope>IDENTIFICATION</scope>
</reference>
<dbReference type="OrthoDB" id="1928191at2759"/>
<dbReference type="Pfam" id="PF05078">
    <property type="entry name" value="DUF679"/>
    <property type="match status" value="1"/>
</dbReference>
<keyword evidence="3 7" id="KW-0812">Transmembrane</keyword>
<gene>
    <name evidence="9" type="primary">LOC105038102</name>
</gene>
<evidence type="ECO:0000313" key="8">
    <source>
        <dbReference type="Proteomes" id="UP000504607"/>
    </source>
</evidence>
<evidence type="ECO:0000256" key="5">
    <source>
        <dbReference type="ARBA" id="ARBA00023136"/>
    </source>
</evidence>
<dbReference type="KEGG" id="egu:105038102"/>